<dbReference type="AlphaFoldDB" id="A0A139A1N9"/>
<protein>
    <submittedName>
        <fullName evidence="2">Uncharacterized protein</fullName>
    </submittedName>
</protein>
<dbReference type="EMBL" id="KQ965819">
    <property type="protein sequence ID" value="KXS10654.1"/>
    <property type="molecule type" value="Genomic_DNA"/>
</dbReference>
<proteinExistence type="predicted"/>
<dbReference type="Proteomes" id="UP000070544">
    <property type="component" value="Unassembled WGS sequence"/>
</dbReference>
<keyword evidence="3" id="KW-1185">Reference proteome</keyword>
<feature type="compositionally biased region" description="Polar residues" evidence="1">
    <location>
        <begin position="1"/>
        <end position="11"/>
    </location>
</feature>
<name>A0A139A1N9_GONPJ</name>
<evidence type="ECO:0000313" key="3">
    <source>
        <dbReference type="Proteomes" id="UP000070544"/>
    </source>
</evidence>
<organism evidence="2 3">
    <name type="scientific">Gonapodya prolifera (strain JEL478)</name>
    <name type="common">Monoblepharis prolifera</name>
    <dbReference type="NCBI Taxonomy" id="1344416"/>
    <lineage>
        <taxon>Eukaryota</taxon>
        <taxon>Fungi</taxon>
        <taxon>Fungi incertae sedis</taxon>
        <taxon>Chytridiomycota</taxon>
        <taxon>Chytridiomycota incertae sedis</taxon>
        <taxon>Monoblepharidomycetes</taxon>
        <taxon>Monoblepharidales</taxon>
        <taxon>Gonapodyaceae</taxon>
        <taxon>Gonapodya</taxon>
    </lineage>
</organism>
<evidence type="ECO:0000256" key="1">
    <source>
        <dbReference type="SAM" id="MobiDB-lite"/>
    </source>
</evidence>
<gene>
    <name evidence="2" type="ORF">M427DRAFT_468076</name>
</gene>
<sequence>MFCSEPTVSQSREARHSRAQYRPKSPQTAPFAFPDDSRVPPYPAPAIGSCSRSPLAPHDGRTESFGGGFNSISTAALRMNITQPVGFIQRTSHLPDPPLTWPTPPVQLQGAPPAQFTPSMLQSLPGAQGAAVRSQGPSTLSSNYGTTQASLMGTAPFGDMNLSDAMGYPQRTFLVPASADASGAFAFGSFITQPADFVGGFVPRAGTLGNAQQPADHALSIFDALLTQQVHTGQWPSHHNGSSVPTSLYGLPATQLFQAFLSCWNLSPASQEQGKRHCVWK</sequence>
<feature type="region of interest" description="Disordered" evidence="1">
    <location>
        <begin position="1"/>
        <end position="57"/>
    </location>
</feature>
<reference evidence="2 3" key="1">
    <citation type="journal article" date="2015" name="Genome Biol. Evol.">
        <title>Phylogenomic analyses indicate that early fungi evolved digesting cell walls of algal ancestors of land plants.</title>
        <authorList>
            <person name="Chang Y."/>
            <person name="Wang S."/>
            <person name="Sekimoto S."/>
            <person name="Aerts A.L."/>
            <person name="Choi C."/>
            <person name="Clum A."/>
            <person name="LaButti K.M."/>
            <person name="Lindquist E.A."/>
            <person name="Yee Ngan C."/>
            <person name="Ohm R.A."/>
            <person name="Salamov A.A."/>
            <person name="Grigoriev I.V."/>
            <person name="Spatafora J.W."/>
            <person name="Berbee M.L."/>
        </authorList>
    </citation>
    <scope>NUCLEOTIDE SEQUENCE [LARGE SCALE GENOMIC DNA]</scope>
    <source>
        <strain evidence="2 3">JEL478</strain>
    </source>
</reference>
<evidence type="ECO:0000313" key="2">
    <source>
        <dbReference type="EMBL" id="KXS10654.1"/>
    </source>
</evidence>
<accession>A0A139A1N9</accession>